<evidence type="ECO:0000313" key="1">
    <source>
        <dbReference type="EMBL" id="GBN70893.1"/>
    </source>
</evidence>
<comment type="caution">
    <text evidence="1">The sequence shown here is derived from an EMBL/GenBank/DDBJ whole genome shotgun (WGS) entry which is preliminary data.</text>
</comment>
<protein>
    <submittedName>
        <fullName evidence="1">Uncharacterized protein</fullName>
    </submittedName>
</protein>
<name>A0A4Y2R5F9_ARAVE</name>
<keyword evidence="2" id="KW-1185">Reference proteome</keyword>
<gene>
    <name evidence="1" type="ORF">AVEN_41698_1</name>
</gene>
<evidence type="ECO:0000313" key="2">
    <source>
        <dbReference type="Proteomes" id="UP000499080"/>
    </source>
</evidence>
<dbReference type="AlphaFoldDB" id="A0A4Y2R5F9"/>
<sequence>MTLLSANALHSVKSEPRKLHGRHYVEKKQLSDISRFLNDRDHQCLRRDSAESANETYATYFMVSEGLAVNESDECAICADLFHAE</sequence>
<organism evidence="1 2">
    <name type="scientific">Araneus ventricosus</name>
    <name type="common">Orbweaver spider</name>
    <name type="synonym">Epeira ventricosa</name>
    <dbReference type="NCBI Taxonomy" id="182803"/>
    <lineage>
        <taxon>Eukaryota</taxon>
        <taxon>Metazoa</taxon>
        <taxon>Ecdysozoa</taxon>
        <taxon>Arthropoda</taxon>
        <taxon>Chelicerata</taxon>
        <taxon>Arachnida</taxon>
        <taxon>Araneae</taxon>
        <taxon>Araneomorphae</taxon>
        <taxon>Entelegynae</taxon>
        <taxon>Araneoidea</taxon>
        <taxon>Araneidae</taxon>
        <taxon>Araneus</taxon>
    </lineage>
</organism>
<proteinExistence type="predicted"/>
<reference evidence="1 2" key="1">
    <citation type="journal article" date="2019" name="Sci. Rep.">
        <title>Orb-weaving spider Araneus ventricosus genome elucidates the spidroin gene catalogue.</title>
        <authorList>
            <person name="Kono N."/>
            <person name="Nakamura H."/>
            <person name="Ohtoshi R."/>
            <person name="Moran D.A.P."/>
            <person name="Shinohara A."/>
            <person name="Yoshida Y."/>
            <person name="Fujiwara M."/>
            <person name="Mori M."/>
            <person name="Tomita M."/>
            <person name="Arakawa K."/>
        </authorList>
    </citation>
    <scope>NUCLEOTIDE SEQUENCE [LARGE SCALE GENOMIC DNA]</scope>
</reference>
<dbReference type="Proteomes" id="UP000499080">
    <property type="component" value="Unassembled WGS sequence"/>
</dbReference>
<dbReference type="EMBL" id="BGPR01225396">
    <property type="protein sequence ID" value="GBN70893.1"/>
    <property type="molecule type" value="Genomic_DNA"/>
</dbReference>
<accession>A0A4Y2R5F9</accession>